<keyword evidence="4" id="KW-0503">Monooxygenase</keyword>
<organism evidence="6 7">
    <name type="scientific">Dictyobacter alpinus</name>
    <dbReference type="NCBI Taxonomy" id="2014873"/>
    <lineage>
        <taxon>Bacteria</taxon>
        <taxon>Bacillati</taxon>
        <taxon>Chloroflexota</taxon>
        <taxon>Ktedonobacteria</taxon>
        <taxon>Ktedonobacterales</taxon>
        <taxon>Dictyobacteraceae</taxon>
        <taxon>Dictyobacter</taxon>
    </lineage>
</organism>
<name>A0A402BBV8_9CHLR</name>
<comment type="caution">
    <text evidence="6">The sequence shown here is derived from an EMBL/GenBank/DDBJ whole genome shotgun (WGS) entry which is preliminary data.</text>
</comment>
<feature type="domain" description="Luciferase-like" evidence="5">
    <location>
        <begin position="16"/>
        <end position="254"/>
    </location>
</feature>
<evidence type="ECO:0000256" key="3">
    <source>
        <dbReference type="ARBA" id="ARBA00023002"/>
    </source>
</evidence>
<evidence type="ECO:0000256" key="4">
    <source>
        <dbReference type="ARBA" id="ARBA00023033"/>
    </source>
</evidence>
<reference evidence="7" key="1">
    <citation type="submission" date="2018-12" db="EMBL/GenBank/DDBJ databases">
        <title>Tengunoibacter tsumagoiensis gen. nov., sp. nov., Dictyobacter kobayashii sp. nov., D. alpinus sp. nov., and D. joshuensis sp. nov. and description of Dictyobacteraceae fam. nov. within the order Ktedonobacterales isolated from Tengu-no-mugimeshi.</title>
        <authorList>
            <person name="Wang C.M."/>
            <person name="Zheng Y."/>
            <person name="Sakai Y."/>
            <person name="Toyoda A."/>
            <person name="Minakuchi Y."/>
            <person name="Abe K."/>
            <person name="Yokota A."/>
            <person name="Yabe S."/>
        </authorList>
    </citation>
    <scope>NUCLEOTIDE SEQUENCE [LARGE SCALE GENOMIC DNA]</scope>
    <source>
        <strain evidence="7">Uno16</strain>
    </source>
</reference>
<dbReference type="InterPro" id="IPR050172">
    <property type="entry name" value="SsuD_RutA_monooxygenase"/>
</dbReference>
<evidence type="ECO:0000256" key="2">
    <source>
        <dbReference type="ARBA" id="ARBA00022643"/>
    </source>
</evidence>
<keyword evidence="1" id="KW-0285">Flavoprotein</keyword>
<dbReference type="InterPro" id="IPR011251">
    <property type="entry name" value="Luciferase-like_dom"/>
</dbReference>
<dbReference type="Proteomes" id="UP000287171">
    <property type="component" value="Unassembled WGS sequence"/>
</dbReference>
<dbReference type="SUPFAM" id="SSF51679">
    <property type="entry name" value="Bacterial luciferase-like"/>
    <property type="match status" value="1"/>
</dbReference>
<gene>
    <name evidence="6" type="ORF">KDA_43030</name>
</gene>
<dbReference type="Gene3D" id="3.20.20.30">
    <property type="entry name" value="Luciferase-like domain"/>
    <property type="match status" value="1"/>
</dbReference>
<keyword evidence="7" id="KW-1185">Reference proteome</keyword>
<dbReference type="GO" id="GO:0008726">
    <property type="term" value="F:alkanesulfonate monooxygenase activity"/>
    <property type="evidence" value="ECO:0007669"/>
    <property type="project" value="TreeGrafter"/>
</dbReference>
<evidence type="ECO:0000259" key="5">
    <source>
        <dbReference type="Pfam" id="PF00296"/>
    </source>
</evidence>
<dbReference type="Pfam" id="PF00296">
    <property type="entry name" value="Bac_luciferase"/>
    <property type="match status" value="1"/>
</dbReference>
<evidence type="ECO:0000313" key="7">
    <source>
        <dbReference type="Proteomes" id="UP000287171"/>
    </source>
</evidence>
<dbReference type="InterPro" id="IPR036661">
    <property type="entry name" value="Luciferase-like_sf"/>
</dbReference>
<dbReference type="GO" id="GO:0046306">
    <property type="term" value="P:alkanesulfonate catabolic process"/>
    <property type="evidence" value="ECO:0007669"/>
    <property type="project" value="TreeGrafter"/>
</dbReference>
<accession>A0A402BBV8</accession>
<evidence type="ECO:0000256" key="1">
    <source>
        <dbReference type="ARBA" id="ARBA00022630"/>
    </source>
</evidence>
<keyword evidence="3" id="KW-0560">Oxidoreductase</keyword>
<evidence type="ECO:0000313" key="6">
    <source>
        <dbReference type="EMBL" id="GCE28819.1"/>
    </source>
</evidence>
<dbReference type="PANTHER" id="PTHR42847:SF4">
    <property type="entry name" value="ALKANESULFONATE MONOOXYGENASE-RELATED"/>
    <property type="match status" value="1"/>
</dbReference>
<dbReference type="PANTHER" id="PTHR42847">
    <property type="entry name" value="ALKANESULFONATE MONOOXYGENASE"/>
    <property type="match status" value="1"/>
</dbReference>
<dbReference type="EMBL" id="BIFT01000001">
    <property type="protein sequence ID" value="GCE28819.1"/>
    <property type="molecule type" value="Genomic_DNA"/>
</dbReference>
<sequence>MMKFAINTPNFGSFSDARLMAELAHEAEEAGWDGFFVWDHIGGGTATAQPMADPWIVLTAMALATKRIKLAPLVTPLPRRRPWKLARECTTLDHLSNGRLILGVGIGSDEFFKEFSSYGEPTEDKLHGEMLDEALDVLALLWSGETVNYSGKHYQLNDAVHLPKPQQQPRIPIWVAGVWPAKKPFQRAARWDGVAPLARQFHSMSPAEIREVSTTIQYYRESDAPFDILANGKTSGTDHQKDLDQVQPYIDAGATWWQEDVGAGSSQDLAAIRQRIHLGPPTR</sequence>
<protein>
    <submittedName>
        <fullName evidence="6">Luciferase-like protein</fullName>
    </submittedName>
</protein>
<dbReference type="AlphaFoldDB" id="A0A402BBV8"/>
<proteinExistence type="predicted"/>
<keyword evidence="2" id="KW-0288">FMN</keyword>
<dbReference type="RefSeq" id="WP_246039179.1">
    <property type="nucleotide sequence ID" value="NZ_BIFT01000001.1"/>
</dbReference>